<proteinExistence type="predicted"/>
<dbReference type="RefSeq" id="WP_203884357.1">
    <property type="nucleotide sequence ID" value="NZ_BAABHH010000025.1"/>
</dbReference>
<comment type="caution">
    <text evidence="1">The sequence shown here is derived from an EMBL/GenBank/DDBJ whole genome shotgun (WGS) entry which is preliminary data.</text>
</comment>
<dbReference type="InterPro" id="IPR023393">
    <property type="entry name" value="START-like_dom_sf"/>
</dbReference>
<protein>
    <submittedName>
        <fullName evidence="1">Uncharacterized protein</fullName>
    </submittedName>
</protein>
<sequence length="163" mass="18137">MKRVVIGVVSLAGTGVVVARWLAARRRGPSPVKDPRERHRWMAVTINCRTDDVAPDGRLPRPLADLDVEVRIEKAPGDRGTELYARPRRPMPVGRAAVLARLRGEHPREQVRTALRQVKSLIETGEVLRPDPDLSRRLPARAGRPMAKVVDMALARSAGEERL</sequence>
<gene>
    <name evidence="1" type="ORF">Pka01_41060</name>
</gene>
<accession>A0A8J3PTY0</accession>
<keyword evidence="2" id="KW-1185">Reference proteome</keyword>
<dbReference type="Gene3D" id="3.30.530.20">
    <property type="match status" value="1"/>
</dbReference>
<evidence type="ECO:0000313" key="1">
    <source>
        <dbReference type="EMBL" id="GIG80979.1"/>
    </source>
</evidence>
<dbReference type="Proteomes" id="UP000630097">
    <property type="component" value="Unassembled WGS sequence"/>
</dbReference>
<evidence type="ECO:0000313" key="2">
    <source>
        <dbReference type="Proteomes" id="UP000630097"/>
    </source>
</evidence>
<name>A0A8J3PTY0_9ACTN</name>
<dbReference type="AlphaFoldDB" id="A0A8J3PTY0"/>
<dbReference type="EMBL" id="BONV01000017">
    <property type="protein sequence ID" value="GIG80979.1"/>
    <property type="molecule type" value="Genomic_DNA"/>
</dbReference>
<reference evidence="1 2" key="1">
    <citation type="submission" date="2021-01" db="EMBL/GenBank/DDBJ databases">
        <title>Whole genome shotgun sequence of Planotetraspora kaengkrachanensis NBRC 104272.</title>
        <authorList>
            <person name="Komaki H."/>
            <person name="Tamura T."/>
        </authorList>
    </citation>
    <scope>NUCLEOTIDE SEQUENCE [LARGE SCALE GENOMIC DNA]</scope>
    <source>
        <strain evidence="1 2">NBRC 104272</strain>
    </source>
</reference>
<organism evidence="1 2">
    <name type="scientific">Planotetraspora kaengkrachanensis</name>
    <dbReference type="NCBI Taxonomy" id="575193"/>
    <lineage>
        <taxon>Bacteria</taxon>
        <taxon>Bacillati</taxon>
        <taxon>Actinomycetota</taxon>
        <taxon>Actinomycetes</taxon>
        <taxon>Streptosporangiales</taxon>
        <taxon>Streptosporangiaceae</taxon>
        <taxon>Planotetraspora</taxon>
    </lineage>
</organism>